<dbReference type="EMBL" id="CP121694">
    <property type="protein sequence ID" value="WRO21469.1"/>
    <property type="molecule type" value="Genomic_DNA"/>
</dbReference>
<proteinExistence type="predicted"/>
<dbReference type="KEGG" id="dbc:MFMK1_001277"/>
<sequence length="489" mass="56060">MNKPLAISLEFCNLLEKNNINYCYWKCSRDFSSALAGAKDIDMLVDKNQASECEQILLNLGFKRVISQSWARFPGIEDWLAVDEVSGKLIHVHLHYQLLSGLKFVKEQVIPWEKIILETVVKDTSSGVALVDPNLELILLAVRIGGETTLFFYLSRMFQKTKLPKKFSGQRNYLLGRINEAELHRWGERLFSSQNGPQIISLISKPNLKLCSIIRLRILIAREMSRYRRHRKVPAIIIQMLCYFYVILLKLRHKIFKIPVPKKRFHNSGFIIAVIGCDGSGKSTITTELARWFSSKLEVKKLYLGSGDGLGPLFRGLKILVRRFKGIKRDGVKTKKISKTDTSISLPAYLWKAYIASMRYRKIIKAKMAGCSAVVITDRYPQKQFNGIYDGPSLQDRKGLPVIYQFLAKYEQVKYKQMDQLPPDILIKLHLTPETAVSRKPDHTLSEVKAKAVITPQIYYPGTRIINIDASEPLEMVVKKVKTRVWELL</sequence>
<dbReference type="Gene3D" id="3.40.50.300">
    <property type="entry name" value="P-loop containing nucleotide triphosphate hydrolases"/>
    <property type="match status" value="1"/>
</dbReference>
<dbReference type="AlphaFoldDB" id="A0AAU0UNR3"/>
<reference evidence="1 2" key="1">
    <citation type="submission" date="2023-04" db="EMBL/GenBank/DDBJ databases">
        <authorList>
            <person name="Hsu D."/>
        </authorList>
    </citation>
    <scope>NUCLEOTIDE SEQUENCE [LARGE SCALE GENOMIC DNA]</scope>
    <source>
        <strain evidence="1 2">MK1</strain>
    </source>
</reference>
<dbReference type="SUPFAM" id="SSF52540">
    <property type="entry name" value="P-loop containing nucleoside triphosphate hydrolases"/>
    <property type="match status" value="1"/>
</dbReference>
<evidence type="ECO:0000313" key="2">
    <source>
        <dbReference type="Proteomes" id="UP001329915"/>
    </source>
</evidence>
<keyword evidence="2" id="KW-1185">Reference proteome</keyword>
<dbReference type="Proteomes" id="UP001329915">
    <property type="component" value="Chromosome"/>
</dbReference>
<gene>
    <name evidence="1" type="ORF">MFMK1_001277</name>
</gene>
<name>A0AAU0UNR3_9FIRM</name>
<evidence type="ECO:0008006" key="3">
    <source>
        <dbReference type="Google" id="ProtNLM"/>
    </source>
</evidence>
<evidence type="ECO:0000313" key="1">
    <source>
        <dbReference type="EMBL" id="WRO21469.1"/>
    </source>
</evidence>
<accession>A0AAU0UNR3</accession>
<dbReference type="InterPro" id="IPR027417">
    <property type="entry name" value="P-loop_NTPase"/>
</dbReference>
<dbReference type="RefSeq" id="WP_366924312.1">
    <property type="nucleotide sequence ID" value="NZ_CP121694.1"/>
</dbReference>
<organism evidence="1 2">
    <name type="scientific">Metallumcola ferriviriculae</name>
    <dbReference type="NCBI Taxonomy" id="3039180"/>
    <lineage>
        <taxon>Bacteria</taxon>
        <taxon>Bacillati</taxon>
        <taxon>Bacillota</taxon>
        <taxon>Clostridia</taxon>
        <taxon>Neomoorellales</taxon>
        <taxon>Desulfitibacteraceae</taxon>
        <taxon>Metallumcola</taxon>
    </lineage>
</organism>
<protein>
    <recommendedName>
        <fullName evidence="3">Thymidylate kinase</fullName>
    </recommendedName>
</protein>